<name>A0A5P2G2Y3_9BACT</name>
<keyword evidence="2" id="KW-1185">Reference proteome</keyword>
<sequence>MGRTEVWLRNEKIENLDPILQPAANALLEAKEELSIYLNDFPESKLWTKPAGCASIGFHLKHISGFLDRLLTYADGKMLDENQLDYLSKEEFIEDIQLDKLLSNTINSIENTVEHYKSYPISTFTESRYVGRNKIPTTTIGLLFHAAEHTMRHIGQILVTSKILKDKDLSI</sequence>
<proteinExistence type="predicted"/>
<accession>A0A5P2G2Y3</accession>
<evidence type="ECO:0000313" key="1">
    <source>
        <dbReference type="EMBL" id="QES87473.1"/>
    </source>
</evidence>
<dbReference type="SUPFAM" id="SSF109854">
    <property type="entry name" value="DinB/YfiT-like putative metalloenzymes"/>
    <property type="match status" value="1"/>
</dbReference>
<organism evidence="1 2">
    <name type="scientific">Rhizosphaericola mali</name>
    <dbReference type="NCBI Taxonomy" id="2545455"/>
    <lineage>
        <taxon>Bacteria</taxon>
        <taxon>Pseudomonadati</taxon>
        <taxon>Bacteroidota</taxon>
        <taxon>Chitinophagia</taxon>
        <taxon>Chitinophagales</taxon>
        <taxon>Chitinophagaceae</taxon>
        <taxon>Rhizosphaericola</taxon>
    </lineage>
</organism>
<dbReference type="InterPro" id="IPR034660">
    <property type="entry name" value="DinB/YfiT-like"/>
</dbReference>
<dbReference type="EMBL" id="CP044016">
    <property type="protein sequence ID" value="QES87473.1"/>
    <property type="molecule type" value="Genomic_DNA"/>
</dbReference>
<dbReference type="KEGG" id="arac:E0W69_001940"/>
<dbReference type="Proteomes" id="UP000292424">
    <property type="component" value="Chromosome"/>
</dbReference>
<dbReference type="RefSeq" id="WP_131328350.1">
    <property type="nucleotide sequence ID" value="NZ_CP044016.1"/>
</dbReference>
<protein>
    <submittedName>
        <fullName evidence="1">DinB family protein</fullName>
    </submittedName>
</protein>
<gene>
    <name evidence="1" type="ORF">E0W69_001940</name>
</gene>
<reference evidence="1 2" key="1">
    <citation type="submission" date="2019-09" db="EMBL/GenBank/DDBJ databases">
        <title>Complete genome sequence of Arachidicoccus sp. B3-10 isolated from apple orchard soil.</title>
        <authorList>
            <person name="Kim H.S."/>
            <person name="Han K.-I."/>
            <person name="Suh M.K."/>
            <person name="Lee K.C."/>
            <person name="Eom M.K."/>
            <person name="Kim J.-S."/>
            <person name="Kang S.W."/>
            <person name="Sin Y."/>
            <person name="Lee J.-S."/>
        </authorList>
    </citation>
    <scope>NUCLEOTIDE SEQUENCE [LARGE SCALE GENOMIC DNA]</scope>
    <source>
        <strain evidence="1 2">B3-10</strain>
    </source>
</reference>
<dbReference type="AlphaFoldDB" id="A0A5P2G2Y3"/>
<dbReference type="OrthoDB" id="1439983at2"/>
<evidence type="ECO:0000313" key="2">
    <source>
        <dbReference type="Proteomes" id="UP000292424"/>
    </source>
</evidence>
<dbReference type="Gene3D" id="1.20.120.450">
    <property type="entry name" value="dinb family like domain"/>
    <property type="match status" value="1"/>
</dbReference>